<dbReference type="GO" id="GO:0000287">
    <property type="term" value="F:magnesium ion binding"/>
    <property type="evidence" value="ECO:0007669"/>
    <property type="project" value="TreeGrafter"/>
</dbReference>
<dbReference type="PANTHER" id="PTHR10000">
    <property type="entry name" value="PHOSPHOSERINE PHOSPHATASE"/>
    <property type="match status" value="1"/>
</dbReference>
<dbReference type="GeneID" id="98568472"/>
<comment type="caution">
    <text evidence="1">The sequence shown here is derived from an EMBL/GenBank/DDBJ whole genome shotgun (WGS) entry which is preliminary data.</text>
</comment>
<dbReference type="Proteomes" id="UP000287239">
    <property type="component" value="Unassembled WGS sequence"/>
</dbReference>
<keyword evidence="2" id="KW-1185">Reference proteome</keyword>
<dbReference type="GO" id="GO:0005829">
    <property type="term" value="C:cytosol"/>
    <property type="evidence" value="ECO:0007669"/>
    <property type="project" value="TreeGrafter"/>
</dbReference>
<dbReference type="InterPro" id="IPR006379">
    <property type="entry name" value="HAD-SF_hydro_IIB"/>
</dbReference>
<dbReference type="InterPro" id="IPR000150">
    <property type="entry name" value="Cof"/>
</dbReference>
<evidence type="ECO:0000313" key="1">
    <source>
        <dbReference type="EMBL" id="RST94962.1"/>
    </source>
</evidence>
<dbReference type="Gene3D" id="3.30.1240.10">
    <property type="match status" value="1"/>
</dbReference>
<evidence type="ECO:0000313" key="2">
    <source>
        <dbReference type="Proteomes" id="UP000287239"/>
    </source>
</evidence>
<reference evidence="1 2" key="1">
    <citation type="submission" date="2017-05" db="EMBL/GenBank/DDBJ databases">
        <title>Vagococcus spp. assemblies.</title>
        <authorList>
            <person name="Gulvik C.A."/>
        </authorList>
    </citation>
    <scope>NUCLEOTIDE SEQUENCE [LARGE SCALE GENOMIC DNA]</scope>
    <source>
        <strain evidence="1 2">NCFB 2777</strain>
    </source>
</reference>
<dbReference type="OrthoDB" id="9790031at2"/>
<dbReference type="AlphaFoldDB" id="A0A429ZMN0"/>
<dbReference type="SFLD" id="SFLDG01140">
    <property type="entry name" value="C2.B:_Phosphomannomutase_and_P"/>
    <property type="match status" value="1"/>
</dbReference>
<dbReference type="SFLD" id="SFLDS00003">
    <property type="entry name" value="Haloacid_Dehalogenase"/>
    <property type="match status" value="1"/>
</dbReference>
<dbReference type="GO" id="GO:0016791">
    <property type="term" value="F:phosphatase activity"/>
    <property type="evidence" value="ECO:0007669"/>
    <property type="project" value="UniProtKB-ARBA"/>
</dbReference>
<dbReference type="InterPro" id="IPR023214">
    <property type="entry name" value="HAD_sf"/>
</dbReference>
<dbReference type="InterPro" id="IPR036412">
    <property type="entry name" value="HAD-like_sf"/>
</dbReference>
<accession>A0A429ZMN0</accession>
<dbReference type="Pfam" id="PF08282">
    <property type="entry name" value="Hydrolase_3"/>
    <property type="match status" value="1"/>
</dbReference>
<dbReference type="PROSITE" id="PS01229">
    <property type="entry name" value="COF_2"/>
    <property type="match status" value="1"/>
</dbReference>
<dbReference type="PROSITE" id="PS01228">
    <property type="entry name" value="COF_1"/>
    <property type="match status" value="1"/>
</dbReference>
<keyword evidence="1" id="KW-0378">Hydrolase</keyword>
<dbReference type="CDD" id="cd07516">
    <property type="entry name" value="HAD_Pase"/>
    <property type="match status" value="1"/>
</dbReference>
<dbReference type="PANTHER" id="PTHR10000:SF8">
    <property type="entry name" value="HAD SUPERFAMILY HYDROLASE-LIKE, TYPE 3"/>
    <property type="match status" value="1"/>
</dbReference>
<protein>
    <submittedName>
        <fullName evidence="1">HAD family hydrolase</fullName>
    </submittedName>
</protein>
<dbReference type="RefSeq" id="WP_126780220.1">
    <property type="nucleotide sequence ID" value="NZ_NGJU01000012.1"/>
</dbReference>
<name>A0A429ZMN0_9ENTE</name>
<sequence length="277" mass="30358">MTIKAIVLDIDGTLLNSQKEISKKTKDVLIAVQAKGFKLILASGRPTPGMKKCVEELEMAKYGGLIVSYNGASVIDCQSNELLFNKALSITESQEILEHMKNFDVKPMIDKDDYMYVNDVFDNLISLPNQEINIIEYEARGGGYQLCEVADLAKFVDFKLNKILIAGEPAYLLANVPEMKGPFTSKVSSMFTADCYYEFTALGIDKAKALDEVLPAFGIKGAELIAFGDGHNDRSLLEYAGLSVAMANAVPELKALADEVTLSNDQDGIAVMLEKYL</sequence>
<dbReference type="SUPFAM" id="SSF56784">
    <property type="entry name" value="HAD-like"/>
    <property type="match status" value="1"/>
</dbReference>
<dbReference type="Gene3D" id="3.40.50.1000">
    <property type="entry name" value="HAD superfamily/HAD-like"/>
    <property type="match status" value="1"/>
</dbReference>
<organism evidence="1 2">
    <name type="scientific">Vagococcus salmoninarum</name>
    <dbReference type="NCBI Taxonomy" id="2739"/>
    <lineage>
        <taxon>Bacteria</taxon>
        <taxon>Bacillati</taxon>
        <taxon>Bacillota</taxon>
        <taxon>Bacilli</taxon>
        <taxon>Lactobacillales</taxon>
        <taxon>Enterococcaceae</taxon>
        <taxon>Vagococcus</taxon>
    </lineage>
</organism>
<proteinExistence type="predicted"/>
<dbReference type="NCBIfam" id="TIGR00099">
    <property type="entry name" value="Cof-subfamily"/>
    <property type="match status" value="1"/>
</dbReference>
<dbReference type="EMBL" id="NGJU01000012">
    <property type="protein sequence ID" value="RST94962.1"/>
    <property type="molecule type" value="Genomic_DNA"/>
</dbReference>
<gene>
    <name evidence="1" type="ORF">CBF35_08820</name>
</gene>
<dbReference type="NCBIfam" id="TIGR01484">
    <property type="entry name" value="HAD-SF-IIB"/>
    <property type="match status" value="1"/>
</dbReference>